<dbReference type="GO" id="GO:0071978">
    <property type="term" value="P:bacterial-type flagellum-dependent swarming motility"/>
    <property type="evidence" value="ECO:0007669"/>
    <property type="project" value="InterPro"/>
</dbReference>
<keyword evidence="10" id="KW-0969">Cilium</keyword>
<evidence type="ECO:0000256" key="6">
    <source>
        <dbReference type="ARBA" id="ARBA00022989"/>
    </source>
</evidence>
<name>A0A6I1FTS2_9BACI</name>
<gene>
    <name evidence="10" type="primary">motP</name>
    <name evidence="10" type="ORF">F9802_12465</name>
</gene>
<feature type="transmembrane region" description="Helical" evidence="8">
    <location>
        <begin position="36"/>
        <end position="56"/>
    </location>
</feature>
<proteinExistence type="inferred from homology"/>
<keyword evidence="5 8" id="KW-0812">Transmembrane</keyword>
<dbReference type="GO" id="GO:0005886">
    <property type="term" value="C:plasma membrane"/>
    <property type="evidence" value="ECO:0007669"/>
    <property type="project" value="UniProtKB-SubCell"/>
</dbReference>
<keyword evidence="10" id="KW-0282">Flagellum</keyword>
<dbReference type="NCBIfam" id="NF005383">
    <property type="entry name" value="PRK06926.1"/>
    <property type="match status" value="1"/>
</dbReference>
<dbReference type="InterPro" id="IPR002898">
    <property type="entry name" value="MotA_ExbB_proton_chnl"/>
</dbReference>
<dbReference type="InterPro" id="IPR047055">
    <property type="entry name" value="MotA-like"/>
</dbReference>
<evidence type="ECO:0000259" key="9">
    <source>
        <dbReference type="Pfam" id="PF01618"/>
    </source>
</evidence>
<dbReference type="RefSeq" id="WP_152152399.1">
    <property type="nucleotide sequence ID" value="NZ_WEIO01000007.1"/>
</dbReference>
<reference evidence="10 11" key="1">
    <citation type="submission" date="2019-10" db="EMBL/GenBank/DDBJ databases">
        <title>Bacillus aerolatum sp. nov., isolated from bioaerosol of sport playgrounds.</title>
        <authorList>
            <person name="Chen P."/>
            <person name="Zhang G."/>
        </authorList>
    </citation>
    <scope>NUCLEOTIDE SEQUENCE [LARGE SCALE GENOMIC DNA]</scope>
    <source>
        <strain evidence="10 11">CX253</strain>
    </source>
</reference>
<evidence type="ECO:0000256" key="1">
    <source>
        <dbReference type="ARBA" id="ARBA00004651"/>
    </source>
</evidence>
<keyword evidence="11" id="KW-1185">Reference proteome</keyword>
<accession>A0A6I1FTS2</accession>
<feature type="transmembrane region" description="Helical" evidence="8">
    <location>
        <begin position="186"/>
        <end position="208"/>
    </location>
</feature>
<keyword evidence="6 8" id="KW-1133">Transmembrane helix</keyword>
<dbReference type="Proteomes" id="UP000429595">
    <property type="component" value="Unassembled WGS sequence"/>
</dbReference>
<dbReference type="PANTHER" id="PTHR30433:SF2">
    <property type="entry name" value="MOTILITY PROTEIN A"/>
    <property type="match status" value="1"/>
</dbReference>
<keyword evidence="4" id="KW-1003">Cell membrane</keyword>
<keyword evidence="3" id="KW-0813">Transport</keyword>
<evidence type="ECO:0000256" key="5">
    <source>
        <dbReference type="ARBA" id="ARBA00022692"/>
    </source>
</evidence>
<feature type="domain" description="MotA/TolQ/ExbB proton channel" evidence="9">
    <location>
        <begin position="106"/>
        <end position="220"/>
    </location>
</feature>
<dbReference type="Pfam" id="PF01618">
    <property type="entry name" value="MotA_ExbB"/>
    <property type="match status" value="1"/>
</dbReference>
<protein>
    <submittedName>
        <fullName evidence="10">Flagellar motor protein MotP</fullName>
    </submittedName>
</protein>
<evidence type="ECO:0000313" key="10">
    <source>
        <dbReference type="EMBL" id="KAB7705878.1"/>
    </source>
</evidence>
<evidence type="ECO:0000256" key="2">
    <source>
        <dbReference type="ARBA" id="ARBA00008038"/>
    </source>
</evidence>
<organism evidence="10 11">
    <name type="scientific">Bacillus aerolatus</name>
    <dbReference type="NCBI Taxonomy" id="2653354"/>
    <lineage>
        <taxon>Bacteria</taxon>
        <taxon>Bacillati</taxon>
        <taxon>Bacillota</taxon>
        <taxon>Bacilli</taxon>
        <taxon>Bacillales</taxon>
        <taxon>Bacillaceae</taxon>
        <taxon>Bacillus</taxon>
    </lineage>
</organism>
<dbReference type="InterPro" id="IPR000540">
    <property type="entry name" value="Flag_MotA_CS"/>
</dbReference>
<keyword evidence="10" id="KW-0966">Cell projection</keyword>
<evidence type="ECO:0000256" key="7">
    <source>
        <dbReference type="ARBA" id="ARBA00023136"/>
    </source>
</evidence>
<dbReference type="PROSITE" id="PS01307">
    <property type="entry name" value="MOTA"/>
    <property type="match status" value="1"/>
</dbReference>
<sequence>MKKFDALTPIGILIGFVLLMLAILTSGGTEGFSSFVHLPSILIVLGGLTAGLLINFPLSDVKQLFTVASQAFREEENDLEALIQRFATLSEKARREGLLTLETELKDGEDEFLKKGMLLAVDGLEQDMIVDILNAEIIALEERHRKKRSMLEKAGEYAPAWGMIGTLIGLVLMLKSLDDPASLGPNMAVALLTTFYGALLANLVFLPLAAKLELKTEKEVFFREIIIEGVVGVQSGQNPKILQEKLQAFLAKDKRKIKEVIAASEAARA</sequence>
<evidence type="ECO:0000256" key="8">
    <source>
        <dbReference type="SAM" id="Phobius"/>
    </source>
</evidence>
<feature type="transmembrane region" description="Helical" evidence="8">
    <location>
        <begin position="154"/>
        <end position="174"/>
    </location>
</feature>
<evidence type="ECO:0000256" key="3">
    <source>
        <dbReference type="ARBA" id="ARBA00022448"/>
    </source>
</evidence>
<feature type="transmembrane region" description="Helical" evidence="8">
    <location>
        <begin position="7"/>
        <end position="24"/>
    </location>
</feature>
<dbReference type="EMBL" id="WEIO01000007">
    <property type="protein sequence ID" value="KAB7705878.1"/>
    <property type="molecule type" value="Genomic_DNA"/>
</dbReference>
<evidence type="ECO:0000313" key="11">
    <source>
        <dbReference type="Proteomes" id="UP000429595"/>
    </source>
</evidence>
<comment type="caution">
    <text evidence="10">The sequence shown here is derived from an EMBL/GenBank/DDBJ whole genome shotgun (WGS) entry which is preliminary data.</text>
</comment>
<dbReference type="PANTHER" id="PTHR30433">
    <property type="entry name" value="CHEMOTAXIS PROTEIN MOTA"/>
    <property type="match status" value="1"/>
</dbReference>
<dbReference type="GO" id="GO:0006935">
    <property type="term" value="P:chemotaxis"/>
    <property type="evidence" value="ECO:0007669"/>
    <property type="project" value="InterPro"/>
</dbReference>
<comment type="subcellular location">
    <subcellularLocation>
        <location evidence="1">Cell membrane</location>
        <topology evidence="1">Multi-pass membrane protein</topology>
    </subcellularLocation>
</comment>
<comment type="similarity">
    <text evidence="2">Belongs to the MotA family.</text>
</comment>
<evidence type="ECO:0000256" key="4">
    <source>
        <dbReference type="ARBA" id="ARBA00022475"/>
    </source>
</evidence>
<keyword evidence="7 8" id="KW-0472">Membrane</keyword>
<dbReference type="AlphaFoldDB" id="A0A6I1FTS2"/>